<dbReference type="RefSeq" id="WP_163817792.1">
    <property type="nucleotide sequence ID" value="NZ_JAAGOB010000003.1"/>
</dbReference>
<dbReference type="AlphaFoldDB" id="A0A6N9YJZ3"/>
<evidence type="ECO:0000256" key="2">
    <source>
        <dbReference type="ARBA" id="ARBA00022723"/>
    </source>
</evidence>
<keyword evidence="3" id="KW-0732">Signal</keyword>
<evidence type="ECO:0000256" key="3">
    <source>
        <dbReference type="ARBA" id="ARBA00022729"/>
    </source>
</evidence>
<evidence type="ECO:0000313" key="5">
    <source>
        <dbReference type="EMBL" id="NED95284.1"/>
    </source>
</evidence>
<dbReference type="InterPro" id="IPR050682">
    <property type="entry name" value="ModA/WtpA"/>
</dbReference>
<sequence>MTGVRTAIVVLAGVVVALLGWSWLGGGDDGSDDATGGDVSADDDGRPAGTVTVLAAASLTESFTQISDELARSHPEIEIVLSFGPSSQLVEQVLAGAPVDVLATADMATMAKAADAGVLDGEATVFAANTPALVVPAGNPGGVAGLSDLEREDLRVAVCEPHVPCGAAAERLTTLAGVEPVPDTLATDVKEALALVTLGEVDVALVFHTDAVSAGEAVEVVPVEEAESVVNDYPVAVLERARQPAAARAVVEAVTGEIGRRVLTESGFLVP</sequence>
<feature type="binding site" evidence="4">
    <location>
        <position position="86"/>
    </location>
    <ligand>
        <name>molybdate</name>
        <dbReference type="ChEBI" id="CHEBI:36264"/>
    </ligand>
</feature>
<accession>A0A6N9YJZ3</accession>
<dbReference type="Gene3D" id="3.40.190.10">
    <property type="entry name" value="Periplasmic binding protein-like II"/>
    <property type="match status" value="2"/>
</dbReference>
<gene>
    <name evidence="5" type="primary">modA</name>
    <name evidence="5" type="ORF">G1H11_08140</name>
</gene>
<dbReference type="NCBIfam" id="TIGR01256">
    <property type="entry name" value="modA"/>
    <property type="match status" value="1"/>
</dbReference>
<name>A0A6N9YJZ3_9ACTN</name>
<feature type="binding site" evidence="4">
    <location>
        <position position="58"/>
    </location>
    <ligand>
        <name>molybdate</name>
        <dbReference type="ChEBI" id="CHEBI:36264"/>
    </ligand>
</feature>
<dbReference type="PIRSF" id="PIRSF004846">
    <property type="entry name" value="ModA"/>
    <property type="match status" value="1"/>
</dbReference>
<dbReference type="GO" id="GO:0046872">
    <property type="term" value="F:metal ion binding"/>
    <property type="evidence" value="ECO:0007669"/>
    <property type="project" value="UniProtKB-KW"/>
</dbReference>
<organism evidence="5 6">
    <name type="scientific">Phytoactinopolyspora alkaliphila</name>
    <dbReference type="NCBI Taxonomy" id="1783498"/>
    <lineage>
        <taxon>Bacteria</taxon>
        <taxon>Bacillati</taxon>
        <taxon>Actinomycetota</taxon>
        <taxon>Actinomycetes</taxon>
        <taxon>Jiangellales</taxon>
        <taxon>Jiangellaceae</taxon>
        <taxon>Phytoactinopolyspora</taxon>
    </lineage>
</organism>
<dbReference type="PANTHER" id="PTHR30632">
    <property type="entry name" value="MOLYBDATE-BINDING PERIPLASMIC PROTEIN"/>
    <property type="match status" value="1"/>
</dbReference>
<keyword evidence="2 4" id="KW-0479">Metal-binding</keyword>
<dbReference type="Pfam" id="PF13531">
    <property type="entry name" value="SBP_bac_11"/>
    <property type="match status" value="1"/>
</dbReference>
<dbReference type="PANTHER" id="PTHR30632:SF0">
    <property type="entry name" value="SULFATE-BINDING PROTEIN"/>
    <property type="match status" value="1"/>
</dbReference>
<feature type="binding site" evidence="4">
    <location>
        <position position="189"/>
    </location>
    <ligand>
        <name>molybdate</name>
        <dbReference type="ChEBI" id="CHEBI:36264"/>
    </ligand>
</feature>
<keyword evidence="4" id="KW-0500">Molybdenum</keyword>
<protein>
    <submittedName>
        <fullName evidence="5">Molybdate ABC transporter substrate-binding protein</fullName>
    </submittedName>
</protein>
<proteinExistence type="inferred from homology"/>
<dbReference type="Proteomes" id="UP000469185">
    <property type="component" value="Unassembled WGS sequence"/>
</dbReference>
<comment type="caution">
    <text evidence="5">The sequence shown here is derived from an EMBL/GenBank/DDBJ whole genome shotgun (WGS) entry which is preliminary data.</text>
</comment>
<dbReference type="GO" id="GO:0030973">
    <property type="term" value="F:molybdate ion binding"/>
    <property type="evidence" value="ECO:0007669"/>
    <property type="project" value="TreeGrafter"/>
</dbReference>
<evidence type="ECO:0000256" key="4">
    <source>
        <dbReference type="PIRSR" id="PIRSR004846-1"/>
    </source>
</evidence>
<evidence type="ECO:0000256" key="1">
    <source>
        <dbReference type="ARBA" id="ARBA00009175"/>
    </source>
</evidence>
<evidence type="ECO:0000313" key="6">
    <source>
        <dbReference type="Proteomes" id="UP000469185"/>
    </source>
</evidence>
<dbReference type="SUPFAM" id="SSF53850">
    <property type="entry name" value="Periplasmic binding protein-like II"/>
    <property type="match status" value="1"/>
</dbReference>
<keyword evidence="6" id="KW-1185">Reference proteome</keyword>
<reference evidence="5 6" key="1">
    <citation type="submission" date="2020-02" db="EMBL/GenBank/DDBJ databases">
        <authorList>
            <person name="Li X.-J."/>
            <person name="Feng X.-M."/>
        </authorList>
    </citation>
    <scope>NUCLEOTIDE SEQUENCE [LARGE SCALE GENOMIC DNA]</scope>
    <source>
        <strain evidence="5 6">CGMCC 4.7225</strain>
    </source>
</reference>
<dbReference type="EMBL" id="JAAGOB010000003">
    <property type="protein sequence ID" value="NED95284.1"/>
    <property type="molecule type" value="Genomic_DNA"/>
</dbReference>
<comment type="similarity">
    <text evidence="1">Belongs to the bacterial solute-binding protein ModA family.</text>
</comment>
<dbReference type="GO" id="GO:0015689">
    <property type="term" value="P:molybdate ion transport"/>
    <property type="evidence" value="ECO:0007669"/>
    <property type="project" value="InterPro"/>
</dbReference>
<dbReference type="InterPro" id="IPR005950">
    <property type="entry name" value="ModA"/>
</dbReference>